<dbReference type="FunFam" id="2.60.40.60:FF:000032">
    <property type="entry name" value="FAT atypical cadherin 1"/>
    <property type="match status" value="1"/>
</dbReference>
<dbReference type="Gene3D" id="2.60.40.60">
    <property type="entry name" value="Cadherins"/>
    <property type="match status" value="6"/>
</dbReference>
<dbReference type="Gene3D" id="2.60.120.200">
    <property type="match status" value="1"/>
</dbReference>
<dbReference type="FunFam" id="4.10.900.10:FF:000001">
    <property type="entry name" value="Cadherin 2"/>
    <property type="match status" value="1"/>
</dbReference>
<gene>
    <name evidence="22" type="primary">shg_0</name>
    <name evidence="22" type="ORF">FJT64_018008</name>
</gene>
<keyword evidence="4 16" id="KW-0812">Transmembrane</keyword>
<dbReference type="PROSITE" id="PS50025">
    <property type="entry name" value="LAM_G_DOMAIN"/>
    <property type="match status" value="1"/>
</dbReference>
<evidence type="ECO:0000256" key="7">
    <source>
        <dbReference type="ARBA" id="ARBA00022737"/>
    </source>
</evidence>
<evidence type="ECO:0000256" key="8">
    <source>
        <dbReference type="ARBA" id="ARBA00022837"/>
    </source>
</evidence>
<comment type="caution">
    <text evidence="22">The sequence shown here is derived from an EMBL/GenBank/DDBJ whole genome shotgun (WGS) entry which is preliminary data.</text>
</comment>
<feature type="compositionally biased region" description="Basic and acidic residues" evidence="18">
    <location>
        <begin position="1241"/>
        <end position="1262"/>
    </location>
</feature>
<name>A0A6A4X506_AMPAM</name>
<keyword evidence="8 14" id="KW-0106">Calcium</keyword>
<feature type="region of interest" description="Disordered" evidence="18">
    <location>
        <begin position="1302"/>
        <end position="1335"/>
    </location>
</feature>
<dbReference type="PROSITE" id="PS01186">
    <property type="entry name" value="EGF_2"/>
    <property type="match status" value="1"/>
</dbReference>
<evidence type="ECO:0000256" key="2">
    <source>
        <dbReference type="ARBA" id="ARBA00022475"/>
    </source>
</evidence>
<dbReference type="PANTHER" id="PTHR24027">
    <property type="entry name" value="CADHERIN-23"/>
    <property type="match status" value="1"/>
</dbReference>
<dbReference type="SUPFAM" id="SSF49899">
    <property type="entry name" value="Concanavalin A-like lectins/glucanases"/>
    <property type="match status" value="1"/>
</dbReference>
<comment type="subcellular location">
    <subcellularLocation>
        <location evidence="1 16">Cell membrane</location>
        <topology evidence="1 16">Single-pass type I membrane protein</topology>
    </subcellularLocation>
</comment>
<sequence length="1335" mass="146899">MMSYQESIPRDTELNSAVLRISATDADSDENGTVEYDLTSLRDADAGYFSVDPRTGVITLVRRLEGVNFDRLRLSSDCDGTGPGADPLSAEVSVIITVKDSNTRPPTFILRPNQTYHLPENFRDTEAPIARVKAVSNSPDSPAIYYDIVAGSQEQTNRDRTFVVEEDGDGGAIVKYGGSRQLDYEKLESYNITVRATTDQQTGAEVTFRIDLEDSNDEVPIFYNTDPVTVPENSEPGTYVTKTSAIDKDGTAPNNQVTYRFEPNSEEEKLFSIDPNTGEIKTRERFDREDLSRPSPFYTVTVVAEDGAPSGIRNTSRPNTVKQRIKVEIGDVNDNPPVFDPNRRYKATISEQANKGANVMEVLASDQDSDSKIQYQITDGNYGGVFDIDSDTGIVRVKNALDFERVNTYKITVTASDGKYEATHAVDINVTNINDVPPVFDKPSYQLKMSEGPRDSSEPIVKVTATDPDPVSGVSSIVYKLSGPGILDRDEGTGGREVWELSVQAWDEGGIGQGNSVPFTLTLTDINDNAPYLVQSEDTRQVIMENKSPEGVVIPVEADDFDDHQWNGPPYTFALDPDAPAELHDMFSVTTVEQDNRAEIRPLVSFDREMQKEYNIPVVVSDRDTASPTSLTGTSLFTIIIGDENDNDMKDGVSAISVFNFEGKMPDTVVGRVYVDDPDDWDLPDKTFSWLEGEEYRHFELDRDTGNITMKYGTPNGSYPLKFQVFDKKFQSTVSALVTVEVRLLPREAVTQSGSLRIKDVSAAEFVSRPDKDTPSMHERLITELARLFSTAPENVDLFGVVDNDDGGVDVRYAAHGSPYYEAEKMDGIVAQNRDMLETMFGIKIEQVGINDCIYEHTCEGSCHAELKIFDNEVYRVQTNTSSIIGVKTELQYKCNECEAKMAPEICLHDGRWSDDQKKCECEAGFPGPNCQGDTIHFEGTGYAWFPQLTACNASHLSFDLTTVSEEALVMYNGPISEPSHLVQGQWKWGAVGDLVQDFFAVDVMEGRLRVFMNYGTGTAVASPALKISDNHKHHIDITWDPETMVVLIDSCVGSSECQASAAAPAGPDGQKNSFLNVDTPLQLGGSAVPLDQVAAVMTSWDRVPGWGGFTGCVQNMTFLDRVFDLAQPADGVGYSSHCSELAKATPVIETSSSFLAVLLAFLVIVVIMYRRRHVRTLYKEPVDEMRDTIINYDDEGGGEKDQTGYDLSVLQVQANGVAPKDAMRPVGLSPSGQPPSVRSFIDDNKNQVDRDEQAWPSDDCRNYAYEGGGSSAGSLSSLNSGTDDNDLNFDILNEFGPRFRKLADMYGGGDDDDDEPPPPPVGGRPSSMAGESWC</sequence>
<feature type="domain" description="Cadherin" evidence="21">
    <location>
        <begin position="487"/>
        <end position="533"/>
    </location>
</feature>
<keyword evidence="7" id="KW-0677">Repeat</keyword>
<dbReference type="Pfam" id="PF24811">
    <property type="entry name" value="Ig_Shg"/>
    <property type="match status" value="1"/>
</dbReference>
<evidence type="ECO:0000256" key="12">
    <source>
        <dbReference type="ARBA" id="ARBA00023157"/>
    </source>
</evidence>
<feature type="domain" description="Cadherin" evidence="21">
    <location>
        <begin position="341"/>
        <end position="440"/>
    </location>
</feature>
<comment type="function">
    <text evidence="17">Cadherins are calcium-dependent cell adhesion proteins.</text>
</comment>
<dbReference type="EMBL" id="VIIS01000258">
    <property type="protein sequence ID" value="KAF0311150.1"/>
    <property type="molecule type" value="Genomic_DNA"/>
</dbReference>
<dbReference type="GO" id="GO:0030855">
    <property type="term" value="P:epithelial cell differentiation"/>
    <property type="evidence" value="ECO:0007669"/>
    <property type="project" value="UniProtKB-ARBA"/>
</dbReference>
<dbReference type="GO" id="GO:0008104">
    <property type="term" value="P:intracellular protein localization"/>
    <property type="evidence" value="ECO:0007669"/>
    <property type="project" value="UniProtKB-ARBA"/>
</dbReference>
<feature type="transmembrane region" description="Helical" evidence="19">
    <location>
        <begin position="1152"/>
        <end position="1170"/>
    </location>
</feature>
<evidence type="ECO:0000256" key="14">
    <source>
        <dbReference type="PROSITE-ProRule" id="PRU00043"/>
    </source>
</evidence>
<dbReference type="GO" id="GO:0007424">
    <property type="term" value="P:open tracheal system development"/>
    <property type="evidence" value="ECO:0007669"/>
    <property type="project" value="UniProtKB-ARBA"/>
</dbReference>
<dbReference type="PROSITE" id="PS00022">
    <property type="entry name" value="EGF_1"/>
    <property type="match status" value="1"/>
</dbReference>
<dbReference type="GO" id="GO:0007156">
    <property type="term" value="P:homophilic cell adhesion via plasma membrane adhesion molecules"/>
    <property type="evidence" value="ECO:0007669"/>
    <property type="project" value="InterPro"/>
</dbReference>
<dbReference type="SUPFAM" id="SSF49313">
    <property type="entry name" value="Cadherin-like"/>
    <property type="match status" value="7"/>
</dbReference>
<evidence type="ECO:0000313" key="22">
    <source>
        <dbReference type="EMBL" id="KAF0311150.1"/>
    </source>
</evidence>
<feature type="domain" description="Cadherin" evidence="21">
    <location>
        <begin position="543"/>
        <end position="659"/>
    </location>
</feature>
<evidence type="ECO:0000256" key="11">
    <source>
        <dbReference type="ARBA" id="ARBA00023136"/>
    </source>
</evidence>
<organism evidence="22 23">
    <name type="scientific">Amphibalanus amphitrite</name>
    <name type="common">Striped barnacle</name>
    <name type="synonym">Balanus amphitrite</name>
    <dbReference type="NCBI Taxonomy" id="1232801"/>
    <lineage>
        <taxon>Eukaryota</taxon>
        <taxon>Metazoa</taxon>
        <taxon>Ecdysozoa</taxon>
        <taxon>Arthropoda</taxon>
        <taxon>Crustacea</taxon>
        <taxon>Multicrustacea</taxon>
        <taxon>Cirripedia</taxon>
        <taxon>Thoracica</taxon>
        <taxon>Thoracicalcarea</taxon>
        <taxon>Balanomorpha</taxon>
        <taxon>Balanoidea</taxon>
        <taxon>Balanidae</taxon>
        <taxon>Amphibalaninae</taxon>
        <taxon>Amphibalanus</taxon>
    </lineage>
</organism>
<dbReference type="CDD" id="cd11304">
    <property type="entry name" value="Cadherin_repeat"/>
    <property type="match status" value="4"/>
</dbReference>
<keyword evidence="10 19" id="KW-1133">Transmembrane helix</keyword>
<keyword evidence="9 16" id="KW-0130">Cell adhesion</keyword>
<keyword evidence="11 19" id="KW-0472">Membrane</keyword>
<dbReference type="GO" id="GO:0016342">
    <property type="term" value="C:catenin complex"/>
    <property type="evidence" value="ECO:0007669"/>
    <property type="project" value="TreeGrafter"/>
</dbReference>
<keyword evidence="2" id="KW-1003">Cell membrane</keyword>
<feature type="region of interest" description="Disordered" evidence="18">
    <location>
        <begin position="1221"/>
        <end position="1279"/>
    </location>
</feature>
<evidence type="ECO:0000256" key="16">
    <source>
        <dbReference type="RuleBase" id="RU003318"/>
    </source>
</evidence>
<evidence type="ECO:0000256" key="18">
    <source>
        <dbReference type="SAM" id="MobiDB-lite"/>
    </source>
</evidence>
<dbReference type="CDD" id="cd00110">
    <property type="entry name" value="LamG"/>
    <property type="match status" value="1"/>
</dbReference>
<feature type="domain" description="Cadherin" evidence="21">
    <location>
        <begin position="110"/>
        <end position="222"/>
    </location>
</feature>
<dbReference type="InterPro" id="IPR001791">
    <property type="entry name" value="Laminin_G"/>
</dbReference>
<dbReference type="SMART" id="SM00112">
    <property type="entry name" value="CA"/>
    <property type="match status" value="6"/>
</dbReference>
<evidence type="ECO:0000256" key="1">
    <source>
        <dbReference type="ARBA" id="ARBA00004251"/>
    </source>
</evidence>
<dbReference type="Pfam" id="PF01049">
    <property type="entry name" value="CADH_Y-type_LIR"/>
    <property type="match status" value="1"/>
</dbReference>
<evidence type="ECO:0000256" key="10">
    <source>
        <dbReference type="ARBA" id="ARBA00022989"/>
    </source>
</evidence>
<proteinExistence type="predicted"/>
<evidence type="ECO:0000259" key="21">
    <source>
        <dbReference type="PROSITE" id="PS50268"/>
    </source>
</evidence>
<reference evidence="22 23" key="1">
    <citation type="submission" date="2019-07" db="EMBL/GenBank/DDBJ databases">
        <title>Draft genome assembly of a fouling barnacle, Amphibalanus amphitrite (Darwin, 1854): The first reference genome for Thecostraca.</title>
        <authorList>
            <person name="Kim W."/>
        </authorList>
    </citation>
    <scope>NUCLEOTIDE SEQUENCE [LARGE SCALE GENOMIC DNA]</scope>
    <source>
        <strain evidence="22">SNU_AA5</strain>
        <tissue evidence="22">Soma without cirri and trophi</tissue>
    </source>
</reference>
<feature type="domain" description="Cadherin" evidence="21">
    <location>
        <begin position="222"/>
        <end position="339"/>
    </location>
</feature>
<dbReference type="OrthoDB" id="6252479at2759"/>
<evidence type="ECO:0000256" key="5">
    <source>
        <dbReference type="ARBA" id="ARBA00022723"/>
    </source>
</evidence>
<protein>
    <submittedName>
        <fullName evidence="22">DE-cadherin</fullName>
    </submittedName>
</protein>
<evidence type="ECO:0000256" key="9">
    <source>
        <dbReference type="ARBA" id="ARBA00022889"/>
    </source>
</evidence>
<dbReference type="Gene3D" id="4.10.900.10">
    <property type="entry name" value="TCF3-CBD (Catenin binding domain)"/>
    <property type="match status" value="1"/>
</dbReference>
<dbReference type="GO" id="GO:0007163">
    <property type="term" value="P:establishment or maintenance of cell polarity"/>
    <property type="evidence" value="ECO:0007669"/>
    <property type="project" value="UniProtKB-ARBA"/>
</dbReference>
<feature type="domain" description="Laminin G" evidence="20">
    <location>
        <begin position="933"/>
        <end position="1139"/>
    </location>
</feature>
<dbReference type="Pfam" id="PF02210">
    <property type="entry name" value="Laminin_G_2"/>
    <property type="match status" value="1"/>
</dbReference>
<dbReference type="InterPro" id="IPR013320">
    <property type="entry name" value="ConA-like_dom_sf"/>
</dbReference>
<evidence type="ECO:0000256" key="17">
    <source>
        <dbReference type="RuleBase" id="RU004357"/>
    </source>
</evidence>
<evidence type="ECO:0000256" key="15">
    <source>
        <dbReference type="PROSITE-ProRule" id="PRU00122"/>
    </source>
</evidence>
<feature type="domain" description="Cadherin" evidence="21">
    <location>
        <begin position="4"/>
        <end position="108"/>
    </location>
</feature>
<dbReference type="PRINTS" id="PR00205">
    <property type="entry name" value="CADHERIN"/>
</dbReference>
<dbReference type="GO" id="GO:0009887">
    <property type="term" value="P:animal organ morphogenesis"/>
    <property type="evidence" value="ECO:0007669"/>
    <property type="project" value="UniProtKB-ARBA"/>
</dbReference>
<dbReference type="GO" id="GO:0001736">
    <property type="term" value="P:establishment of planar polarity"/>
    <property type="evidence" value="ECO:0007669"/>
    <property type="project" value="UniProtKB-ARBA"/>
</dbReference>
<dbReference type="InterPro" id="IPR000233">
    <property type="entry name" value="Cadherin_Y-type_LIR"/>
</dbReference>
<comment type="caution">
    <text evidence="15">Lacks conserved residue(s) required for the propagation of feature annotation.</text>
</comment>
<dbReference type="Pfam" id="PF00028">
    <property type="entry name" value="Cadherin"/>
    <property type="match status" value="3"/>
</dbReference>
<keyword evidence="13" id="KW-0325">Glycoprotein</keyword>
<dbReference type="InterPro" id="IPR015919">
    <property type="entry name" value="Cadherin-like_sf"/>
</dbReference>
<dbReference type="FunFam" id="2.60.40.60:FF:000092">
    <property type="entry name" value="Protocadherin 8"/>
    <property type="match status" value="1"/>
</dbReference>
<evidence type="ECO:0000256" key="4">
    <source>
        <dbReference type="ARBA" id="ARBA00022692"/>
    </source>
</evidence>
<dbReference type="GO" id="GO:0005509">
    <property type="term" value="F:calcium ion binding"/>
    <property type="evidence" value="ECO:0007669"/>
    <property type="project" value="UniProtKB-UniRule"/>
</dbReference>
<dbReference type="InterPro" id="IPR002126">
    <property type="entry name" value="Cadherin-like_dom"/>
</dbReference>
<dbReference type="Proteomes" id="UP000440578">
    <property type="component" value="Unassembled WGS sequence"/>
</dbReference>
<keyword evidence="6" id="KW-0732">Signal</keyword>
<dbReference type="GO" id="GO:0045296">
    <property type="term" value="F:cadherin binding"/>
    <property type="evidence" value="ECO:0007669"/>
    <property type="project" value="TreeGrafter"/>
</dbReference>
<dbReference type="GO" id="GO:0008013">
    <property type="term" value="F:beta-catenin binding"/>
    <property type="evidence" value="ECO:0007669"/>
    <property type="project" value="TreeGrafter"/>
</dbReference>
<keyword evidence="23" id="KW-1185">Reference proteome</keyword>
<dbReference type="PANTHER" id="PTHR24027:SF422">
    <property type="entry name" value="CADHERIN DOMAIN-CONTAINING PROTEIN"/>
    <property type="match status" value="1"/>
</dbReference>
<dbReference type="InterPro" id="IPR039808">
    <property type="entry name" value="Cadherin"/>
</dbReference>
<dbReference type="InterPro" id="IPR027397">
    <property type="entry name" value="Catenin-bd_sf"/>
</dbReference>
<keyword evidence="12" id="KW-1015">Disulfide bond</keyword>
<evidence type="ECO:0000256" key="3">
    <source>
        <dbReference type="ARBA" id="ARBA00022536"/>
    </source>
</evidence>
<dbReference type="InterPro" id="IPR020894">
    <property type="entry name" value="Cadherin_CS"/>
</dbReference>
<dbReference type="SMART" id="SM00282">
    <property type="entry name" value="LamG"/>
    <property type="match status" value="1"/>
</dbReference>
<dbReference type="InterPro" id="IPR000742">
    <property type="entry name" value="EGF"/>
</dbReference>
<evidence type="ECO:0000256" key="19">
    <source>
        <dbReference type="SAM" id="Phobius"/>
    </source>
</evidence>
<keyword evidence="3" id="KW-0245">EGF-like domain</keyword>
<dbReference type="InterPro" id="IPR056370">
    <property type="entry name" value="Shg-like_Ig-like"/>
</dbReference>
<accession>A0A6A4X506</accession>
<evidence type="ECO:0000313" key="23">
    <source>
        <dbReference type="Proteomes" id="UP000440578"/>
    </source>
</evidence>
<evidence type="ECO:0000256" key="6">
    <source>
        <dbReference type="ARBA" id="ARBA00022729"/>
    </source>
</evidence>
<evidence type="ECO:0000256" key="13">
    <source>
        <dbReference type="ARBA" id="ARBA00023180"/>
    </source>
</evidence>
<keyword evidence="5" id="KW-0479">Metal-binding</keyword>
<dbReference type="GO" id="GO:0016477">
    <property type="term" value="P:cell migration"/>
    <property type="evidence" value="ECO:0007669"/>
    <property type="project" value="TreeGrafter"/>
</dbReference>
<dbReference type="PROSITE" id="PS00232">
    <property type="entry name" value="CADHERIN_1"/>
    <property type="match status" value="2"/>
</dbReference>
<dbReference type="PROSITE" id="PS50268">
    <property type="entry name" value="CADHERIN_2"/>
    <property type="match status" value="6"/>
</dbReference>
<evidence type="ECO:0000259" key="20">
    <source>
        <dbReference type="PROSITE" id="PS50025"/>
    </source>
</evidence>